<comment type="caution">
    <text evidence="4">The sequence shown here is derived from an EMBL/GenBank/DDBJ whole genome shotgun (WGS) entry which is preliminary data.</text>
</comment>
<dbReference type="InterPro" id="IPR008719">
    <property type="entry name" value="N2O_reductase_NosL"/>
</dbReference>
<dbReference type="InterPro" id="IPR036390">
    <property type="entry name" value="WH_DNA-bd_sf"/>
</dbReference>
<dbReference type="InterPro" id="IPR001034">
    <property type="entry name" value="DeoR_HTH"/>
</dbReference>
<evidence type="ECO:0000256" key="1">
    <source>
        <dbReference type="ARBA" id="ARBA00023015"/>
    </source>
</evidence>
<dbReference type="GO" id="GO:0003700">
    <property type="term" value="F:DNA-binding transcription factor activity"/>
    <property type="evidence" value="ECO:0007669"/>
    <property type="project" value="InterPro"/>
</dbReference>
<dbReference type="Pfam" id="PF05573">
    <property type="entry name" value="NosL"/>
    <property type="match status" value="1"/>
</dbReference>
<dbReference type="PROSITE" id="PS51000">
    <property type="entry name" value="HTH_DEOR_2"/>
    <property type="match status" value="1"/>
</dbReference>
<dbReference type="AlphaFoldDB" id="A0A7C1K227"/>
<protein>
    <submittedName>
        <fullName evidence="4">DeoR family transcriptional regulator</fullName>
    </submittedName>
</protein>
<keyword evidence="1" id="KW-0805">Transcription regulation</keyword>
<dbReference type="Pfam" id="PF08220">
    <property type="entry name" value="HTH_DeoR"/>
    <property type="match status" value="1"/>
</dbReference>
<dbReference type="Gene3D" id="3.30.70.2050">
    <property type="match status" value="1"/>
</dbReference>
<dbReference type="EMBL" id="DSJL01000011">
    <property type="protein sequence ID" value="HEF66033.1"/>
    <property type="molecule type" value="Genomic_DNA"/>
</dbReference>
<dbReference type="InterPro" id="IPR018356">
    <property type="entry name" value="Tscrpt_reg_HTH_DeoR_CS"/>
</dbReference>
<proteinExistence type="predicted"/>
<keyword evidence="3" id="KW-0804">Transcription</keyword>
<dbReference type="SMART" id="SM00420">
    <property type="entry name" value="HTH_DEOR"/>
    <property type="match status" value="1"/>
</dbReference>
<evidence type="ECO:0000313" key="4">
    <source>
        <dbReference type="EMBL" id="HEF66033.1"/>
    </source>
</evidence>
<evidence type="ECO:0000256" key="3">
    <source>
        <dbReference type="ARBA" id="ARBA00023163"/>
    </source>
</evidence>
<dbReference type="PRINTS" id="PR00037">
    <property type="entry name" value="HTHLACR"/>
</dbReference>
<keyword evidence="2" id="KW-0238">DNA-binding</keyword>
<dbReference type="PANTHER" id="PTHR41247:SF1">
    <property type="entry name" value="HTH-TYPE TRANSCRIPTIONAL REPRESSOR YCNK"/>
    <property type="match status" value="1"/>
</dbReference>
<evidence type="ECO:0000256" key="2">
    <source>
        <dbReference type="ARBA" id="ARBA00023125"/>
    </source>
</evidence>
<gene>
    <name evidence="4" type="ORF">ENP47_10630</name>
</gene>
<dbReference type="InterPro" id="IPR036388">
    <property type="entry name" value="WH-like_DNA-bd_sf"/>
</dbReference>
<dbReference type="GO" id="GO:0003677">
    <property type="term" value="F:DNA binding"/>
    <property type="evidence" value="ECO:0007669"/>
    <property type="project" value="UniProtKB-KW"/>
</dbReference>
<dbReference type="SUPFAM" id="SSF46785">
    <property type="entry name" value="Winged helix' DNA-binding domain"/>
    <property type="match status" value="1"/>
</dbReference>
<dbReference type="Gene3D" id="1.10.10.10">
    <property type="entry name" value="Winged helix-like DNA-binding domain superfamily/Winged helix DNA-binding domain"/>
    <property type="match status" value="1"/>
</dbReference>
<organism evidence="4">
    <name type="scientific">Thermomicrobium roseum</name>
    <dbReference type="NCBI Taxonomy" id="500"/>
    <lineage>
        <taxon>Bacteria</taxon>
        <taxon>Pseudomonadati</taxon>
        <taxon>Thermomicrobiota</taxon>
        <taxon>Thermomicrobia</taxon>
        <taxon>Thermomicrobiales</taxon>
        <taxon>Thermomicrobiaceae</taxon>
        <taxon>Thermomicrobium</taxon>
    </lineage>
</organism>
<dbReference type="PROSITE" id="PS00894">
    <property type="entry name" value="HTH_DEOR_1"/>
    <property type="match status" value="1"/>
</dbReference>
<reference evidence="4" key="1">
    <citation type="journal article" date="2020" name="mSystems">
        <title>Genome- and Community-Level Interaction Insights into Carbon Utilization and Element Cycling Functions of Hydrothermarchaeota in Hydrothermal Sediment.</title>
        <authorList>
            <person name="Zhou Z."/>
            <person name="Liu Y."/>
            <person name="Xu W."/>
            <person name="Pan J."/>
            <person name="Luo Z.H."/>
            <person name="Li M."/>
        </authorList>
    </citation>
    <scope>NUCLEOTIDE SEQUENCE [LARGE SCALE GENOMIC DNA]</scope>
    <source>
        <strain evidence="4">SpSt-222</strain>
    </source>
</reference>
<accession>A0A7C1K227</accession>
<name>A0A7C1K227_THERO</name>
<dbReference type="SUPFAM" id="SSF160387">
    <property type="entry name" value="NosL/MerB-like"/>
    <property type="match status" value="1"/>
</dbReference>
<sequence length="284" mass="31341">MMQRLAIRRILLSTGCQYGQHERDATARYKKPDALRLLNRRQSLNAASHTILEERPNLPGEDGTWKQWGTAACTAWEDVIICQRVTDYHRAGMGMHVTLLAAQRRKQILDEVRTHGAVRIADLARRLGVSEMTIHRDLDRLAAEGLVRKVFGGAVAVESLAVQPHCTICGTLPEKRLDFTVHTRDGTRAVACCPHCGLLLVRRLGAQVQSAVTFDFVTRQPVNARAAVYVVESTATPCCAPSLLAFARREDAVRFQAGFGGRLATFQQAVEWLEAMGLASGKGE</sequence>
<dbReference type="PANTHER" id="PTHR41247">
    <property type="entry name" value="HTH-TYPE TRANSCRIPTIONAL REPRESSOR YCNK"/>
    <property type="match status" value="1"/>
</dbReference>